<evidence type="ECO:0000313" key="4">
    <source>
        <dbReference type="EMBL" id="CEM62989.1"/>
    </source>
</evidence>
<reference evidence="5" key="1">
    <citation type="submission" date="2015-01" db="EMBL/GenBank/DDBJ databases">
        <authorList>
            <person name="Manzoor Shahid"/>
            <person name="Zubair Saima"/>
        </authorList>
    </citation>
    <scope>NUCLEOTIDE SEQUENCE [LARGE SCALE GENOMIC DNA]</scope>
    <source>
        <strain evidence="5">V1</strain>
    </source>
</reference>
<comment type="similarity">
    <text evidence="1">Belongs to the bacterial solute-binding protein 1 family.</text>
</comment>
<dbReference type="Gene3D" id="3.40.190.10">
    <property type="entry name" value="Periplasmic binding protein-like II"/>
    <property type="match status" value="2"/>
</dbReference>
<proteinExistence type="inferred from homology"/>
<dbReference type="Proteomes" id="UP000042527">
    <property type="component" value="Unassembled WGS sequence"/>
</dbReference>
<keyword evidence="5" id="KW-1185">Reference proteome</keyword>
<gene>
    <name evidence="4" type="ORF">TPHV1_510056</name>
</gene>
<dbReference type="PANTHER" id="PTHR30061:SF50">
    <property type="entry name" value="MALTOSE_MALTODEXTRIN-BINDING PERIPLASMIC PROTEIN"/>
    <property type="match status" value="1"/>
</dbReference>
<evidence type="ECO:0000313" key="5">
    <source>
        <dbReference type="Proteomes" id="UP000042527"/>
    </source>
</evidence>
<dbReference type="SUPFAM" id="SSF53850">
    <property type="entry name" value="Periplasmic binding protein-like II"/>
    <property type="match status" value="1"/>
</dbReference>
<dbReference type="GO" id="GO:1901982">
    <property type="term" value="F:maltose binding"/>
    <property type="evidence" value="ECO:0007669"/>
    <property type="project" value="TreeGrafter"/>
</dbReference>
<dbReference type="PANTHER" id="PTHR30061">
    <property type="entry name" value="MALTOSE-BINDING PERIPLASMIC PROTEIN"/>
    <property type="match status" value="1"/>
</dbReference>
<dbReference type="AlphaFoldDB" id="A0A0B7GWG6"/>
<sequence>MSKEALIKRFEMTKQLPPRADIKIKDPLSAGILEQAQYASPMPTIPEMGIYWSTMATTFANIWDGDSVEENLSTAASAMEAAK</sequence>
<keyword evidence="3" id="KW-0732">Signal</keyword>
<dbReference type="EMBL" id="CDNC01000047">
    <property type="protein sequence ID" value="CEM62989.1"/>
    <property type="molecule type" value="Genomic_DNA"/>
</dbReference>
<evidence type="ECO:0000256" key="1">
    <source>
        <dbReference type="ARBA" id="ARBA00008520"/>
    </source>
</evidence>
<protein>
    <submittedName>
        <fullName evidence="4">Uncharacterized protein</fullName>
    </submittedName>
</protein>
<dbReference type="GO" id="GO:0055052">
    <property type="term" value="C:ATP-binding cassette (ABC) transporter complex, substrate-binding subunit-containing"/>
    <property type="evidence" value="ECO:0007669"/>
    <property type="project" value="TreeGrafter"/>
</dbReference>
<dbReference type="GO" id="GO:0042956">
    <property type="term" value="P:maltodextrin transmembrane transport"/>
    <property type="evidence" value="ECO:0007669"/>
    <property type="project" value="TreeGrafter"/>
</dbReference>
<dbReference type="GO" id="GO:0015768">
    <property type="term" value="P:maltose transport"/>
    <property type="evidence" value="ECO:0007669"/>
    <property type="project" value="TreeGrafter"/>
</dbReference>
<accession>A0A0B7GWG6</accession>
<keyword evidence="2" id="KW-0813">Transport</keyword>
<organism evidence="4 5">
    <name type="scientific">Treponema phagedenis</name>
    <dbReference type="NCBI Taxonomy" id="162"/>
    <lineage>
        <taxon>Bacteria</taxon>
        <taxon>Pseudomonadati</taxon>
        <taxon>Spirochaetota</taxon>
        <taxon>Spirochaetia</taxon>
        <taxon>Spirochaetales</taxon>
        <taxon>Treponemataceae</taxon>
        <taxon>Treponema</taxon>
    </lineage>
</organism>
<name>A0A0B7GWG6_TREPH</name>
<evidence type="ECO:0000256" key="3">
    <source>
        <dbReference type="ARBA" id="ARBA00022729"/>
    </source>
</evidence>
<evidence type="ECO:0000256" key="2">
    <source>
        <dbReference type="ARBA" id="ARBA00022448"/>
    </source>
</evidence>